<reference evidence="4 5" key="1">
    <citation type="submission" date="2017-06" db="EMBL/GenBank/DDBJ databases">
        <title>Investigating the central metabolism of Clostridium thermosuccinogenes.</title>
        <authorList>
            <person name="Koendjbiharie J.G."/>
            <person name="van Kranenburg R."/>
        </authorList>
    </citation>
    <scope>NUCLEOTIDE SEQUENCE [LARGE SCALE GENOMIC DNA]</scope>
    <source>
        <strain evidence="4 5">DSM 5806</strain>
    </source>
</reference>
<dbReference type="NCBIfam" id="TIGR00277">
    <property type="entry name" value="HDIG"/>
    <property type="match status" value="1"/>
</dbReference>
<feature type="domain" description="HD-GYP" evidence="3">
    <location>
        <begin position="227"/>
        <end position="411"/>
    </location>
</feature>
<gene>
    <name evidence="4" type="ORF">CDQ84_01485</name>
</gene>
<dbReference type="CDD" id="cd00077">
    <property type="entry name" value="HDc"/>
    <property type="match status" value="1"/>
</dbReference>
<dbReference type="InterPro" id="IPR006674">
    <property type="entry name" value="HD_domain"/>
</dbReference>
<accession>A0A2K2FRF5</accession>
<feature type="transmembrane region" description="Helical" evidence="1">
    <location>
        <begin position="143"/>
        <end position="165"/>
    </location>
</feature>
<name>A0A2K2FRF5_9CLOT</name>
<dbReference type="Gene3D" id="1.10.3210.10">
    <property type="entry name" value="Hypothetical protein af1432"/>
    <property type="match status" value="1"/>
</dbReference>
<feature type="transmembrane region" description="Helical" evidence="1">
    <location>
        <begin position="7"/>
        <end position="25"/>
    </location>
</feature>
<comment type="caution">
    <text evidence="4">The sequence shown here is derived from an EMBL/GenBank/DDBJ whole genome shotgun (WGS) entry which is preliminary data.</text>
</comment>
<keyword evidence="5" id="KW-1185">Reference proteome</keyword>
<evidence type="ECO:0000313" key="5">
    <source>
        <dbReference type="Proteomes" id="UP000236151"/>
    </source>
</evidence>
<keyword evidence="1" id="KW-1133">Transmembrane helix</keyword>
<dbReference type="InterPro" id="IPR003607">
    <property type="entry name" value="HD/PDEase_dom"/>
</dbReference>
<protein>
    <submittedName>
        <fullName evidence="4">Uncharacterized protein</fullName>
    </submittedName>
</protein>
<dbReference type="PANTHER" id="PTHR43155:SF2">
    <property type="entry name" value="CYCLIC DI-GMP PHOSPHODIESTERASE PA4108"/>
    <property type="match status" value="1"/>
</dbReference>
<evidence type="ECO:0000259" key="3">
    <source>
        <dbReference type="PROSITE" id="PS51832"/>
    </source>
</evidence>
<organism evidence="4 5">
    <name type="scientific">Clostridium thermosuccinogenes</name>
    <dbReference type="NCBI Taxonomy" id="84032"/>
    <lineage>
        <taxon>Bacteria</taxon>
        <taxon>Bacillati</taxon>
        <taxon>Bacillota</taxon>
        <taxon>Clostridia</taxon>
        <taxon>Eubacteriales</taxon>
        <taxon>Clostridiaceae</taxon>
        <taxon>Clostridium</taxon>
    </lineage>
</organism>
<keyword evidence="1" id="KW-0812">Transmembrane</keyword>
<dbReference type="AlphaFoldDB" id="A0A2K2FRF5"/>
<proteinExistence type="predicted"/>
<dbReference type="Proteomes" id="UP000236151">
    <property type="component" value="Unassembled WGS sequence"/>
</dbReference>
<dbReference type="OrthoDB" id="9804747at2"/>
<evidence type="ECO:0000313" key="4">
    <source>
        <dbReference type="EMBL" id="PNU01365.1"/>
    </source>
</evidence>
<dbReference type="InterPro" id="IPR006675">
    <property type="entry name" value="HDIG_dom"/>
</dbReference>
<feature type="transmembrane region" description="Helical" evidence="1">
    <location>
        <begin position="112"/>
        <end position="131"/>
    </location>
</feature>
<dbReference type="Pfam" id="PF13487">
    <property type="entry name" value="HD_5"/>
    <property type="match status" value="1"/>
</dbReference>
<feature type="transmembrane region" description="Helical" evidence="1">
    <location>
        <begin position="185"/>
        <end position="217"/>
    </location>
</feature>
<dbReference type="EMBL" id="NIOJ01000002">
    <property type="protein sequence ID" value="PNU01365.1"/>
    <property type="molecule type" value="Genomic_DNA"/>
</dbReference>
<evidence type="ECO:0000256" key="1">
    <source>
        <dbReference type="SAM" id="Phobius"/>
    </source>
</evidence>
<keyword evidence="1" id="KW-0472">Membrane</keyword>
<feature type="transmembrane region" description="Helical" evidence="1">
    <location>
        <begin position="62"/>
        <end position="92"/>
    </location>
</feature>
<dbReference type="RefSeq" id="WP_103079945.1">
    <property type="nucleotide sequence ID" value="NZ_CP021850.1"/>
</dbReference>
<evidence type="ECO:0000259" key="2">
    <source>
        <dbReference type="PROSITE" id="PS51831"/>
    </source>
</evidence>
<dbReference type="PROSITE" id="PS51832">
    <property type="entry name" value="HD_GYP"/>
    <property type="match status" value="1"/>
</dbReference>
<sequence length="411" mass="44930">MDIPKKAIVYIIAILLIAVPVTYYLATTWSIDSWQALVFWAALAVVSESLGITLPNGMGISVGFAITIASLIVGGPLMSAVVTASGLTFMIIHRQGNEYAHIFNTPIYKTLFNAALGILSAGISGMVYTAVGGEIAKFSVIPVIISLITYIFLNSTIIVGLMSLLNHQSFINMWTGSIKGTLPSSLAVGTIGIIIALACISYGHVAVLLFFGPLLLARYSFKQYVNMRDIYMETIHALNKTMEAKDSYTSGHAARVEEYAVKLAKALKIPHQKVENIKTAAILHDIGKIGIDDSILRKPLPLTQAEYEEIQRHPVIGAEIIKDVAFLKDVADIIRHHHERYDGKGYPDGLKGSEISYEASILAIADVFDAMTSKRPYREPLSKEAALEEIRLNAGTQFNPELACKFIEIMK</sequence>
<dbReference type="PANTHER" id="PTHR43155">
    <property type="entry name" value="CYCLIC DI-GMP PHOSPHODIESTERASE PA4108-RELATED"/>
    <property type="match status" value="1"/>
</dbReference>
<dbReference type="SMART" id="SM00471">
    <property type="entry name" value="HDc"/>
    <property type="match status" value="1"/>
</dbReference>
<dbReference type="KEGG" id="cthd:CDO33_04245"/>
<dbReference type="SUPFAM" id="SSF109604">
    <property type="entry name" value="HD-domain/PDEase-like"/>
    <property type="match status" value="1"/>
</dbReference>
<feature type="domain" description="HD" evidence="2">
    <location>
        <begin position="249"/>
        <end position="371"/>
    </location>
</feature>
<dbReference type="PROSITE" id="PS51831">
    <property type="entry name" value="HD"/>
    <property type="match status" value="1"/>
</dbReference>
<dbReference type="InterPro" id="IPR037522">
    <property type="entry name" value="HD_GYP_dom"/>
</dbReference>